<evidence type="ECO:0000313" key="2">
    <source>
        <dbReference type="EMBL" id="MPM33745.1"/>
    </source>
</evidence>
<gene>
    <name evidence="2" type="ORF">SDC9_80323</name>
</gene>
<proteinExistence type="predicted"/>
<sequence>MEKAIELLAVIGVLASFITPLTLVVGIINAIKKPKEEAKLYTFMAIISAYLIIVPLMYTVLKT</sequence>
<feature type="transmembrane region" description="Helical" evidence="1">
    <location>
        <begin position="40"/>
        <end position="61"/>
    </location>
</feature>
<dbReference type="EMBL" id="VSSQ01006750">
    <property type="protein sequence ID" value="MPM33745.1"/>
    <property type="molecule type" value="Genomic_DNA"/>
</dbReference>
<evidence type="ECO:0000256" key="1">
    <source>
        <dbReference type="SAM" id="Phobius"/>
    </source>
</evidence>
<keyword evidence="1" id="KW-0472">Membrane</keyword>
<reference evidence="2" key="1">
    <citation type="submission" date="2019-08" db="EMBL/GenBank/DDBJ databases">
        <authorList>
            <person name="Kucharzyk K."/>
            <person name="Murdoch R.W."/>
            <person name="Higgins S."/>
            <person name="Loffler F."/>
        </authorList>
    </citation>
    <scope>NUCLEOTIDE SEQUENCE</scope>
</reference>
<keyword evidence="1" id="KW-1133">Transmembrane helix</keyword>
<organism evidence="2">
    <name type="scientific">bioreactor metagenome</name>
    <dbReference type="NCBI Taxonomy" id="1076179"/>
    <lineage>
        <taxon>unclassified sequences</taxon>
        <taxon>metagenomes</taxon>
        <taxon>ecological metagenomes</taxon>
    </lineage>
</organism>
<feature type="transmembrane region" description="Helical" evidence="1">
    <location>
        <begin position="7"/>
        <end position="28"/>
    </location>
</feature>
<keyword evidence="1" id="KW-0812">Transmembrane</keyword>
<name>A0A644YYP4_9ZZZZ</name>
<comment type="caution">
    <text evidence="2">The sequence shown here is derived from an EMBL/GenBank/DDBJ whole genome shotgun (WGS) entry which is preliminary data.</text>
</comment>
<protein>
    <submittedName>
        <fullName evidence="2">Uncharacterized protein</fullName>
    </submittedName>
</protein>
<accession>A0A644YYP4</accession>
<dbReference type="AlphaFoldDB" id="A0A644YYP4"/>